<organism evidence="2 3">
    <name type="scientific">Cytobacillus mangrovibacter</name>
    <dbReference type="NCBI Taxonomy" id="3299024"/>
    <lineage>
        <taxon>Bacteria</taxon>
        <taxon>Bacillati</taxon>
        <taxon>Bacillota</taxon>
        <taxon>Bacilli</taxon>
        <taxon>Bacillales</taxon>
        <taxon>Bacillaceae</taxon>
        <taxon>Cytobacillus</taxon>
    </lineage>
</organism>
<sequence>MFQNRLFSYLQKQLIVPIEEIVPIKNKVYRIKADTFNFILKGFFSYHQFVLQDSFSDSLHQEGFNQTYTFYPLAKEPPLLFDQTYYGCLEYIHPSTNTFTFQKQEDRLKGLEILSHFHAVTEKLTGQFQMAVPHFNHIEKWQERTAIFLNNLPVIRYFIQKEMVNEWLLWADWSLKGMQKESYIFENGKKVILHGDVAHHNFLRAKNGDVYLIDFDLISLGNPRSDYLQYANRILPFINWSLEDLADYKELADFLDEEGFIYALAFPTDIFREWNRAIREKNYLKPTKIQALLDLTVKQFQERQNFFMELKKRVGQ</sequence>
<dbReference type="RefSeq" id="WP_389219396.1">
    <property type="nucleotide sequence ID" value="NZ_JBIACJ010000005.1"/>
</dbReference>
<dbReference type="Pfam" id="PF01636">
    <property type="entry name" value="APH"/>
    <property type="match status" value="1"/>
</dbReference>
<protein>
    <submittedName>
        <fullName evidence="2">Phosphotransferase</fullName>
    </submittedName>
</protein>
<dbReference type="Gene3D" id="3.90.1200.10">
    <property type="match status" value="1"/>
</dbReference>
<evidence type="ECO:0000313" key="3">
    <source>
        <dbReference type="Proteomes" id="UP001601058"/>
    </source>
</evidence>
<name>A0ABW6K291_9BACI</name>
<dbReference type="EMBL" id="JBIACJ010000005">
    <property type="protein sequence ID" value="MFE8696857.1"/>
    <property type="molecule type" value="Genomic_DNA"/>
</dbReference>
<dbReference type="PANTHER" id="PTHR39179">
    <property type="entry name" value="SPORE COAT PROTEIN I"/>
    <property type="match status" value="1"/>
</dbReference>
<feature type="domain" description="Aminoglycoside phosphotransferase" evidence="1">
    <location>
        <begin position="161"/>
        <end position="233"/>
    </location>
</feature>
<proteinExistence type="predicted"/>
<dbReference type="SUPFAM" id="SSF56112">
    <property type="entry name" value="Protein kinase-like (PK-like)"/>
    <property type="match status" value="1"/>
</dbReference>
<comment type="caution">
    <text evidence="2">The sequence shown here is derived from an EMBL/GenBank/DDBJ whole genome shotgun (WGS) entry which is preliminary data.</text>
</comment>
<dbReference type="PANTHER" id="PTHR39179:SF3">
    <property type="entry name" value="COTS-RELATED PROTEIN"/>
    <property type="match status" value="1"/>
</dbReference>
<gene>
    <name evidence="2" type="ORF">ACFYKT_10975</name>
</gene>
<keyword evidence="3" id="KW-1185">Reference proteome</keyword>
<accession>A0ABW6K291</accession>
<evidence type="ECO:0000313" key="2">
    <source>
        <dbReference type="EMBL" id="MFE8696857.1"/>
    </source>
</evidence>
<dbReference type="InterPro" id="IPR002575">
    <property type="entry name" value="Aminoglycoside_PTrfase"/>
</dbReference>
<dbReference type="InterPro" id="IPR011009">
    <property type="entry name" value="Kinase-like_dom_sf"/>
</dbReference>
<dbReference type="InterPro" id="IPR047175">
    <property type="entry name" value="CotS-like"/>
</dbReference>
<dbReference type="Proteomes" id="UP001601058">
    <property type="component" value="Unassembled WGS sequence"/>
</dbReference>
<evidence type="ECO:0000259" key="1">
    <source>
        <dbReference type="Pfam" id="PF01636"/>
    </source>
</evidence>
<reference evidence="2 3" key="1">
    <citation type="submission" date="2024-08" db="EMBL/GenBank/DDBJ databases">
        <title>Two novel Cytobacillus novel species.</title>
        <authorList>
            <person name="Liu G."/>
        </authorList>
    </citation>
    <scope>NUCLEOTIDE SEQUENCE [LARGE SCALE GENOMIC DNA]</scope>
    <source>
        <strain evidence="2 3">FJAT-53684</strain>
    </source>
</reference>